<sequence length="319" mass="38042">MDVEKRRLSKETSEKEEKRKEENVVKYQEMETFGEDAMPRDRTSLEIENRRLYDLERMIELEIAPDFVSSCEILESIRQIEIKKAQAAKIRRNDAAKKVYDYVSTKAAASYIFRCQELKRKMTQEFQQEVHRLQTAKDGVSVMNRRRRTVRSDTSIRRRRISTIEKTSTEEMDEKKQMEQFFSRSSIFQPLNVQLTFQEQQEDFKTIEKTIENRKKRSKRRIYTRRFPSFQSLQSSKTTTQWHRLHYNPQMLQEGQEVQVFQRQWSSKVNDKSDPCVLSGILTAITRTHVYILAPTGRFESFHVRDCLLGTLYVHALEN</sequence>
<organism evidence="2 3">
    <name type="scientific">Plasmopara halstedii</name>
    <name type="common">Downy mildew of sunflower</name>
    <dbReference type="NCBI Taxonomy" id="4781"/>
    <lineage>
        <taxon>Eukaryota</taxon>
        <taxon>Sar</taxon>
        <taxon>Stramenopiles</taxon>
        <taxon>Oomycota</taxon>
        <taxon>Peronosporomycetes</taxon>
        <taxon>Peronosporales</taxon>
        <taxon>Peronosporaceae</taxon>
        <taxon>Plasmopara</taxon>
    </lineage>
</organism>
<feature type="region of interest" description="Disordered" evidence="1">
    <location>
        <begin position="1"/>
        <end position="24"/>
    </location>
</feature>
<evidence type="ECO:0000313" key="3">
    <source>
        <dbReference type="Proteomes" id="UP000054928"/>
    </source>
</evidence>
<name>A0A0P1B413_PLAHL</name>
<keyword evidence="3" id="KW-1185">Reference proteome</keyword>
<dbReference type="RefSeq" id="XP_024585890.1">
    <property type="nucleotide sequence ID" value="XM_024720719.1"/>
</dbReference>
<dbReference type="EMBL" id="CCYD01003055">
    <property type="protein sequence ID" value="CEG49521.1"/>
    <property type="molecule type" value="Genomic_DNA"/>
</dbReference>
<dbReference type="GeneID" id="36402336"/>
<accession>A0A0P1B413</accession>
<dbReference type="OrthoDB" id="120196at2759"/>
<dbReference type="AlphaFoldDB" id="A0A0P1B413"/>
<evidence type="ECO:0000313" key="2">
    <source>
        <dbReference type="EMBL" id="CEG49521.1"/>
    </source>
</evidence>
<proteinExistence type="predicted"/>
<reference evidence="3" key="1">
    <citation type="submission" date="2014-09" db="EMBL/GenBank/DDBJ databases">
        <authorList>
            <person name="Sharma Rahul"/>
            <person name="Thines Marco"/>
        </authorList>
    </citation>
    <scope>NUCLEOTIDE SEQUENCE [LARGE SCALE GENOMIC DNA]</scope>
</reference>
<protein>
    <submittedName>
        <fullName evidence="2">Uncharacterized protein</fullName>
    </submittedName>
</protein>
<dbReference type="Proteomes" id="UP000054928">
    <property type="component" value="Unassembled WGS sequence"/>
</dbReference>
<evidence type="ECO:0000256" key="1">
    <source>
        <dbReference type="SAM" id="MobiDB-lite"/>
    </source>
</evidence>